<evidence type="ECO:0000313" key="2">
    <source>
        <dbReference type="EMBL" id="EXB26154.1"/>
    </source>
</evidence>
<dbReference type="EMBL" id="KE343370">
    <property type="protein sequence ID" value="EXB26154.1"/>
    <property type="molecule type" value="Genomic_DNA"/>
</dbReference>
<dbReference type="Pfam" id="PF24750">
    <property type="entry name" value="b-prop_At3g26010-like"/>
    <property type="match status" value="1"/>
</dbReference>
<dbReference type="KEGG" id="mnt:21393762"/>
<dbReference type="InterPro" id="IPR036047">
    <property type="entry name" value="F-box-like_dom_sf"/>
</dbReference>
<gene>
    <name evidence="2" type="ORF">L484_010471</name>
</gene>
<evidence type="ECO:0000259" key="1">
    <source>
        <dbReference type="SMART" id="SM00256"/>
    </source>
</evidence>
<dbReference type="Pfam" id="PF00646">
    <property type="entry name" value="F-box"/>
    <property type="match status" value="1"/>
</dbReference>
<dbReference type="PANTHER" id="PTHR35546:SF21">
    <property type="entry name" value="F-BOX DOMAIN-CONTAINING PROTEIN"/>
    <property type="match status" value="1"/>
</dbReference>
<dbReference type="SMART" id="SM00256">
    <property type="entry name" value="FBOX"/>
    <property type="match status" value="1"/>
</dbReference>
<dbReference type="InterPro" id="IPR017451">
    <property type="entry name" value="F-box-assoc_interact_dom"/>
</dbReference>
<feature type="domain" description="F-box" evidence="1">
    <location>
        <begin position="7"/>
        <end position="47"/>
    </location>
</feature>
<dbReference type="NCBIfam" id="TIGR01640">
    <property type="entry name" value="F_box_assoc_1"/>
    <property type="match status" value="1"/>
</dbReference>
<keyword evidence="3" id="KW-1185">Reference proteome</keyword>
<reference evidence="3" key="1">
    <citation type="submission" date="2013-01" db="EMBL/GenBank/DDBJ databases">
        <title>Draft Genome Sequence of a Mulberry Tree, Morus notabilis C.K. Schneid.</title>
        <authorList>
            <person name="He N."/>
            <person name="Zhao S."/>
        </authorList>
    </citation>
    <scope>NUCLEOTIDE SEQUENCE</scope>
</reference>
<dbReference type="SUPFAM" id="SSF81383">
    <property type="entry name" value="F-box domain"/>
    <property type="match status" value="1"/>
</dbReference>
<dbReference type="InterPro" id="IPR001810">
    <property type="entry name" value="F-box_dom"/>
</dbReference>
<proteinExistence type="predicted"/>
<dbReference type="Proteomes" id="UP000030645">
    <property type="component" value="Unassembled WGS sequence"/>
</dbReference>
<dbReference type="eggNOG" id="ENOG502QWH8">
    <property type="taxonomic scope" value="Eukaryota"/>
</dbReference>
<name>W9QCJ9_9ROSA</name>
<dbReference type="STRING" id="981085.W9QCJ9"/>
<dbReference type="InterPro" id="IPR055290">
    <property type="entry name" value="At3g26010-like"/>
</dbReference>
<evidence type="ECO:0000313" key="3">
    <source>
        <dbReference type="Proteomes" id="UP000030645"/>
    </source>
</evidence>
<dbReference type="PANTHER" id="PTHR35546">
    <property type="entry name" value="F-BOX PROTEIN INTERACTION DOMAIN PROTEIN-RELATED"/>
    <property type="match status" value="1"/>
</dbReference>
<dbReference type="AlphaFoldDB" id="W9QCJ9"/>
<dbReference type="InterPro" id="IPR056592">
    <property type="entry name" value="Beta-prop_At3g26010-like"/>
</dbReference>
<organism evidence="2 3">
    <name type="scientific">Morus notabilis</name>
    <dbReference type="NCBI Taxonomy" id="981085"/>
    <lineage>
        <taxon>Eukaryota</taxon>
        <taxon>Viridiplantae</taxon>
        <taxon>Streptophyta</taxon>
        <taxon>Embryophyta</taxon>
        <taxon>Tracheophyta</taxon>
        <taxon>Spermatophyta</taxon>
        <taxon>Magnoliopsida</taxon>
        <taxon>eudicotyledons</taxon>
        <taxon>Gunneridae</taxon>
        <taxon>Pentapetalae</taxon>
        <taxon>rosids</taxon>
        <taxon>fabids</taxon>
        <taxon>Rosales</taxon>
        <taxon>Moraceae</taxon>
        <taxon>Moreae</taxon>
        <taxon>Morus</taxon>
    </lineage>
</organism>
<accession>W9QCJ9</accession>
<dbReference type="OrthoDB" id="626202at2759"/>
<sequence>MGKARYLNDDIFFNVLSQLPTKILVGLKCVSKGWKSLISDRRFIQAQLRKTELTVSGFIFQEKFQWYEEDIKTVSYIPVGKESFEVKQSVFDFLPEDIVVLASCDGLVCCRSCFPTEDPAIYICNPVNKEFVTLRCAGLDRDSSVALAFDPSQELVDTSTNFKVVRAQQFEIEEGEEDLYFTFEIYSSKAGEWRKSNEICKCNTSLSKNKGIYIGGILHWLTDGDNILTFDSEKELSWLISVPVPASEFKSIPQACIGESDGRLHYVMISEEGLHLWCLEDYFESKWALKYSKPLRTMEKEHPRLLCNLHERVMSVYDTETPWVNPLAFKDGLLLMIVSAKIYLYHFETSKMQVVCEAFKLGSSSIFFPTVLPYSMSLVPLLSTVDDSVAGNKLTN</sequence>
<protein>
    <submittedName>
        <fullName evidence="2">F-box protein</fullName>
    </submittedName>
</protein>